<dbReference type="PANTHER" id="PTHR41983:SF2">
    <property type="entry name" value="SHORT-CHAIN FATTY ACID TRANSPORTER-RELATED"/>
    <property type="match status" value="1"/>
</dbReference>
<feature type="transmembrane region" description="Helical" evidence="1">
    <location>
        <begin position="247"/>
        <end position="266"/>
    </location>
</feature>
<dbReference type="Pfam" id="PF02667">
    <property type="entry name" value="SCFA_trans"/>
    <property type="match status" value="1"/>
</dbReference>
<dbReference type="EMBL" id="CP000764">
    <property type="protein sequence ID" value="ABS22371.1"/>
    <property type="molecule type" value="Genomic_DNA"/>
</dbReference>
<feature type="transmembrane region" description="Helical" evidence="1">
    <location>
        <begin position="309"/>
        <end position="326"/>
    </location>
</feature>
<dbReference type="GO" id="GO:0005886">
    <property type="term" value="C:plasma membrane"/>
    <property type="evidence" value="ECO:0007669"/>
    <property type="project" value="TreeGrafter"/>
</dbReference>
<dbReference type="Proteomes" id="UP000002300">
    <property type="component" value="Chromosome"/>
</dbReference>
<keyword evidence="1" id="KW-1133">Transmembrane helix</keyword>
<organism evidence="2 3">
    <name type="scientific">Bacillus cytotoxicus (strain DSM 22905 / CIP 110041 / 391-98 / NVH 391-98)</name>
    <dbReference type="NCBI Taxonomy" id="315749"/>
    <lineage>
        <taxon>Bacteria</taxon>
        <taxon>Bacillati</taxon>
        <taxon>Bacillota</taxon>
        <taxon>Bacilli</taxon>
        <taxon>Bacillales</taxon>
        <taxon>Bacillaceae</taxon>
        <taxon>Bacillus</taxon>
        <taxon>Bacillus cereus group</taxon>
    </lineage>
</organism>
<dbReference type="PANTHER" id="PTHR41983">
    <property type="entry name" value="SHORT-CHAIN FATTY ACID TRANSPORTER-RELATED"/>
    <property type="match status" value="1"/>
</dbReference>
<keyword evidence="3" id="KW-1185">Reference proteome</keyword>
<feature type="transmembrane region" description="Helical" evidence="1">
    <location>
        <begin position="50"/>
        <end position="77"/>
    </location>
</feature>
<evidence type="ECO:0000313" key="3">
    <source>
        <dbReference type="Proteomes" id="UP000002300"/>
    </source>
</evidence>
<keyword evidence="1" id="KW-0472">Membrane</keyword>
<dbReference type="RefSeq" id="WP_012094565.1">
    <property type="nucleotide sequence ID" value="NC_009674.1"/>
</dbReference>
<dbReference type="InterPro" id="IPR006160">
    <property type="entry name" value="SCFA_transpt_AtoE"/>
</dbReference>
<feature type="transmembrane region" description="Helical" evidence="1">
    <location>
        <begin position="20"/>
        <end position="38"/>
    </location>
</feature>
<feature type="transmembrane region" description="Helical" evidence="1">
    <location>
        <begin position="188"/>
        <end position="206"/>
    </location>
</feature>
<evidence type="ECO:0000313" key="2">
    <source>
        <dbReference type="EMBL" id="ABS22371.1"/>
    </source>
</evidence>
<dbReference type="OrthoDB" id="9342495at2"/>
<dbReference type="GeneID" id="33897395"/>
<feature type="transmembrane region" description="Helical" evidence="1">
    <location>
        <begin position="426"/>
        <end position="447"/>
    </location>
</feature>
<protein>
    <submittedName>
        <fullName evidence="2">Short chain fatty acid transporter</fullName>
    </submittedName>
</protein>
<dbReference type="AlphaFoldDB" id="A7GQG3"/>
<sequence length="448" mass="48347">MFRSFTNGCVALVQRFLPEPFILSCLLTVFVIFFGMFATEQSLIQMIAHWGDGIWGLLSFAMQMALVLVTGSALANAPLIRKGLMKAAQLPRTSGQGIIAISIVSLLGAYINWGFGIVVSVLYAKEVAKHIKELDYRLAIASSYSGFLIWHAGLSASIPLTLASGGETLIKTTAGSLKEAIPITETLFSPYALVPIIVFFITMPLINRAMHPDANHTVTVAPNVFHEEAAAQETEVRTFAEKMENSIWITICIGLLGIIYMIHYFSTKGFNLTLDIVIFILLIAGLIFHRTPIQYIRAFSESTKSASGILLQFPFYAGIMGMMMGANSEGLSLGGAISNFFIQISNETTFPLFTFLSAGIVNIFVPSGGGQWAVQAPIMIPAGAELGVPAAKTAMAIAWGDAWTNLIQPFWALPALAIAGLGARDMMGFCVIHLLYAGAIIGLCLLFI</sequence>
<dbReference type="eggNOG" id="COG2031">
    <property type="taxonomic scope" value="Bacteria"/>
</dbReference>
<dbReference type="HOGENOM" id="CLU_037744_0_0_9"/>
<feature type="transmembrane region" description="Helical" evidence="1">
    <location>
        <begin position="97"/>
        <end position="124"/>
    </location>
</feature>
<reference evidence="2 3" key="1">
    <citation type="journal article" date="2008" name="Chem. Biol. Interact.">
        <title>Extending the Bacillus cereus group genomics to putative food-borne pathogens of different toxicity.</title>
        <authorList>
            <person name="Lapidus A."/>
            <person name="Goltsman E."/>
            <person name="Auger S."/>
            <person name="Galleron N."/>
            <person name="Segurens B."/>
            <person name="Dossat C."/>
            <person name="Land M.L."/>
            <person name="Broussolle V."/>
            <person name="Brillard J."/>
            <person name="Guinebretiere M.H."/>
            <person name="Sanchis V."/>
            <person name="Nguen-The C."/>
            <person name="Lereclus D."/>
            <person name="Richardson P."/>
            <person name="Wincker P."/>
            <person name="Weissenbach J."/>
            <person name="Ehrlich S.D."/>
            <person name="Sorokin A."/>
        </authorList>
    </citation>
    <scope>NUCLEOTIDE SEQUENCE [LARGE SCALE GENOMIC DNA]</scope>
    <source>
        <strain evidence="3">DSM 22905 / CIP 110041 / 391-98 / NVH 391-98</strain>
    </source>
</reference>
<dbReference type="STRING" id="315749.Bcer98_2108"/>
<accession>A7GQG3</accession>
<dbReference type="KEGG" id="bcy:Bcer98_2108"/>
<evidence type="ECO:0000256" key="1">
    <source>
        <dbReference type="SAM" id="Phobius"/>
    </source>
</evidence>
<keyword evidence="1" id="KW-0812">Transmembrane</keyword>
<gene>
    <name evidence="2" type="ordered locus">Bcer98_2108</name>
</gene>
<proteinExistence type="predicted"/>
<name>A7GQG3_BACCN</name>
<feature type="transmembrane region" description="Helical" evidence="1">
    <location>
        <begin position="272"/>
        <end position="288"/>
    </location>
</feature>